<dbReference type="PANTHER" id="PTHR42879">
    <property type="entry name" value="3-OXOACYL-(ACYL-CARRIER-PROTEIN) REDUCTASE"/>
    <property type="match status" value="1"/>
</dbReference>
<evidence type="ECO:0000313" key="5">
    <source>
        <dbReference type="Proteomes" id="UP000177515"/>
    </source>
</evidence>
<dbReference type="InterPro" id="IPR002347">
    <property type="entry name" value="SDR_fam"/>
</dbReference>
<name>A0ABM6FEW5_9BURK</name>
<evidence type="ECO:0000259" key="3">
    <source>
        <dbReference type="SMART" id="SM00822"/>
    </source>
</evidence>
<dbReference type="InterPro" id="IPR020904">
    <property type="entry name" value="Sc_DH/Rdtase_CS"/>
</dbReference>
<dbReference type="PRINTS" id="PR00081">
    <property type="entry name" value="GDHRDH"/>
</dbReference>
<proteinExistence type="inferred from homology"/>
<dbReference type="PANTHER" id="PTHR42879:SF2">
    <property type="entry name" value="3-OXOACYL-[ACYL-CARRIER-PROTEIN] REDUCTASE FABG"/>
    <property type="match status" value="1"/>
</dbReference>
<dbReference type="NCBIfam" id="NF009093">
    <property type="entry name" value="PRK12429.1"/>
    <property type="match status" value="1"/>
</dbReference>
<dbReference type="SUPFAM" id="SSF51735">
    <property type="entry name" value="NAD(P)-binding Rossmann-fold domains"/>
    <property type="match status" value="1"/>
</dbReference>
<dbReference type="Pfam" id="PF00106">
    <property type="entry name" value="adh_short"/>
    <property type="match status" value="1"/>
</dbReference>
<feature type="domain" description="Ketoreductase" evidence="3">
    <location>
        <begin position="13"/>
        <end position="191"/>
    </location>
</feature>
<evidence type="ECO:0000256" key="1">
    <source>
        <dbReference type="ARBA" id="ARBA00006484"/>
    </source>
</evidence>
<dbReference type="NCBIfam" id="TIGR01963">
    <property type="entry name" value="PHB_DH"/>
    <property type="match status" value="1"/>
</dbReference>
<evidence type="ECO:0000256" key="2">
    <source>
        <dbReference type="RuleBase" id="RU000363"/>
    </source>
</evidence>
<dbReference type="SMART" id="SM00822">
    <property type="entry name" value="PKS_KR"/>
    <property type="match status" value="1"/>
</dbReference>
<keyword evidence="5" id="KW-1185">Reference proteome</keyword>
<dbReference type="PRINTS" id="PR00080">
    <property type="entry name" value="SDRFAMILY"/>
</dbReference>
<dbReference type="InterPro" id="IPR050259">
    <property type="entry name" value="SDR"/>
</dbReference>
<dbReference type="InterPro" id="IPR011294">
    <property type="entry name" value="3-OHbutyrate_DH"/>
</dbReference>
<protein>
    <submittedName>
        <fullName evidence="4">3-hydroxybutyrate dehydrogenase</fullName>
    </submittedName>
</protein>
<evidence type="ECO:0000313" key="4">
    <source>
        <dbReference type="EMBL" id="AOZ10446.1"/>
    </source>
</evidence>
<dbReference type="PROSITE" id="PS00061">
    <property type="entry name" value="ADH_SHORT"/>
    <property type="match status" value="1"/>
</dbReference>
<dbReference type="EMBL" id="CP017755">
    <property type="protein sequence ID" value="AOZ10446.1"/>
    <property type="molecule type" value="Genomic_DNA"/>
</dbReference>
<sequence>MTTSPSSAPLAGKTALVTGSTSGIGLGIAKALAQAGANLVLNGFGDAAGALAQIEALGVRAAHHGADMSRPAEIEAMLAFAAQRFGAVDILVNNAGIQFVAPIEDFPAERWDAVIAINLSATFHAMRAALPAMRQRGWGRVINIASVHGVIASAGKSAYVAAKHGVIGLTKVAALETARTGITVNAICPGWVLTPLVQQQIDALAAREGLTVEAASVKLLGEKQPSAQFVTPAQIGALAVFLCSDAASEMRGAELKIDGGWTAQ</sequence>
<organism evidence="4 5">
    <name type="scientific">Cupriavidus malaysiensis</name>
    <dbReference type="NCBI Taxonomy" id="367825"/>
    <lineage>
        <taxon>Bacteria</taxon>
        <taxon>Pseudomonadati</taxon>
        <taxon>Pseudomonadota</taxon>
        <taxon>Betaproteobacteria</taxon>
        <taxon>Burkholderiales</taxon>
        <taxon>Burkholderiaceae</taxon>
        <taxon>Cupriavidus</taxon>
    </lineage>
</organism>
<gene>
    <name evidence="4" type="ORF">BKK80_33265</name>
</gene>
<dbReference type="InterPro" id="IPR057326">
    <property type="entry name" value="KR_dom"/>
</dbReference>
<dbReference type="Proteomes" id="UP000177515">
    <property type="component" value="Chromosome 2"/>
</dbReference>
<dbReference type="Gene3D" id="3.40.50.720">
    <property type="entry name" value="NAD(P)-binding Rossmann-like Domain"/>
    <property type="match status" value="1"/>
</dbReference>
<comment type="similarity">
    <text evidence="1 2">Belongs to the short-chain dehydrogenases/reductases (SDR) family.</text>
</comment>
<reference evidence="4 5" key="1">
    <citation type="submission" date="2016-10" db="EMBL/GenBank/DDBJ databases">
        <title>Complete genome sequences of three Cupriavidus strains isolated from various Malaysian environments.</title>
        <authorList>
            <person name="Abdullah A.A.-A."/>
            <person name="Shafie N.A.H."/>
            <person name="Lau N.S."/>
        </authorList>
    </citation>
    <scope>NUCLEOTIDE SEQUENCE [LARGE SCALE GENOMIC DNA]</scope>
    <source>
        <strain evidence="4 5">USMAA1020</strain>
    </source>
</reference>
<dbReference type="InterPro" id="IPR036291">
    <property type="entry name" value="NAD(P)-bd_dom_sf"/>
</dbReference>
<accession>A0ABM6FEW5</accession>
<dbReference type="RefSeq" id="WP_071018011.1">
    <property type="nucleotide sequence ID" value="NZ_CP017755.1"/>
</dbReference>